<feature type="domain" description="GRHL1/CP2 C-terminal" evidence="2">
    <location>
        <begin position="126"/>
        <end position="218"/>
    </location>
</feature>
<dbReference type="Proteomes" id="UP000580250">
    <property type="component" value="Unassembled WGS sequence"/>
</dbReference>
<name>A0A6V7TR34_MELEN</name>
<dbReference type="GO" id="GO:0001228">
    <property type="term" value="F:DNA-binding transcription activator activity, RNA polymerase II-specific"/>
    <property type="evidence" value="ECO:0007669"/>
    <property type="project" value="TreeGrafter"/>
</dbReference>
<dbReference type="InterPro" id="IPR057520">
    <property type="entry name" value="GRHL1/CP2_C"/>
</dbReference>
<dbReference type="GO" id="GO:0005634">
    <property type="term" value="C:nucleus"/>
    <property type="evidence" value="ECO:0007669"/>
    <property type="project" value="TreeGrafter"/>
</dbReference>
<feature type="compositionally biased region" description="Polar residues" evidence="1">
    <location>
        <begin position="269"/>
        <end position="279"/>
    </location>
</feature>
<evidence type="ECO:0000256" key="1">
    <source>
        <dbReference type="SAM" id="MobiDB-lite"/>
    </source>
</evidence>
<sequence length="279" mass="32230">MMINPIQKFLFIEAIVKLKCFVIREQKENYVMKINVPTEGKIMEVMEVQWWSKWRCRRGGGGRKKIDSGEFHESCERSQFYHSADLERPAALFVPSDDFFFDTASICSYDALSEMEPQPKRPKSSERIMIYVRKADEDVFTPLHLVPPSLGGLARAISEKYNLDETKIEAFYKQCQKGGITVKIDDDMLRHYSNQDTFLIELKQSELDRHTFYAVTLIELLTANNDIPLNKNNKILNSFNIHHHHHHQDTASATSSSSTNSENISSNHQQQQRTSAAVW</sequence>
<dbReference type="Pfam" id="PF25416">
    <property type="entry name" value="GRHL1_C"/>
    <property type="match status" value="1"/>
</dbReference>
<organism evidence="3 4">
    <name type="scientific">Meloidogyne enterolobii</name>
    <name type="common">Root-knot nematode worm</name>
    <name type="synonym">Meloidogyne mayaguensis</name>
    <dbReference type="NCBI Taxonomy" id="390850"/>
    <lineage>
        <taxon>Eukaryota</taxon>
        <taxon>Metazoa</taxon>
        <taxon>Ecdysozoa</taxon>
        <taxon>Nematoda</taxon>
        <taxon>Chromadorea</taxon>
        <taxon>Rhabditida</taxon>
        <taxon>Tylenchina</taxon>
        <taxon>Tylenchomorpha</taxon>
        <taxon>Tylenchoidea</taxon>
        <taxon>Meloidogynidae</taxon>
        <taxon>Meloidogyninae</taxon>
        <taxon>Meloidogyne</taxon>
    </lineage>
</organism>
<feature type="compositionally biased region" description="Low complexity" evidence="1">
    <location>
        <begin position="250"/>
        <end position="268"/>
    </location>
</feature>
<dbReference type="OrthoDB" id="7680836at2759"/>
<dbReference type="PANTHER" id="PTHR11037:SF20">
    <property type="entry name" value="PROTEIN GRAINYHEAD"/>
    <property type="match status" value="1"/>
</dbReference>
<gene>
    <name evidence="3" type="ORF">MENT_LOCUS3068</name>
</gene>
<dbReference type="GO" id="GO:0000978">
    <property type="term" value="F:RNA polymerase II cis-regulatory region sequence-specific DNA binding"/>
    <property type="evidence" value="ECO:0007669"/>
    <property type="project" value="TreeGrafter"/>
</dbReference>
<reference evidence="3 4" key="1">
    <citation type="submission" date="2020-08" db="EMBL/GenBank/DDBJ databases">
        <authorList>
            <person name="Koutsovoulos G."/>
            <person name="Danchin GJ E."/>
        </authorList>
    </citation>
    <scope>NUCLEOTIDE SEQUENCE [LARGE SCALE GENOMIC DNA]</scope>
</reference>
<dbReference type="InterPro" id="IPR040167">
    <property type="entry name" value="TF_CP2-like"/>
</dbReference>
<dbReference type="PANTHER" id="PTHR11037">
    <property type="entry name" value="TRANSCRIPTION FACTOR CP2"/>
    <property type="match status" value="1"/>
</dbReference>
<dbReference type="AlphaFoldDB" id="A0A6V7TR34"/>
<accession>A0A6V7TR34</accession>
<feature type="region of interest" description="Disordered" evidence="1">
    <location>
        <begin position="244"/>
        <end position="279"/>
    </location>
</feature>
<evidence type="ECO:0000313" key="3">
    <source>
        <dbReference type="EMBL" id="CAD2130649.1"/>
    </source>
</evidence>
<evidence type="ECO:0000259" key="2">
    <source>
        <dbReference type="Pfam" id="PF25416"/>
    </source>
</evidence>
<comment type="caution">
    <text evidence="3">The sequence shown here is derived from an EMBL/GenBank/DDBJ whole genome shotgun (WGS) entry which is preliminary data.</text>
</comment>
<evidence type="ECO:0000313" key="4">
    <source>
        <dbReference type="Proteomes" id="UP000580250"/>
    </source>
</evidence>
<protein>
    <recommendedName>
        <fullName evidence="2">GRHL1/CP2 C-terminal domain-containing protein</fullName>
    </recommendedName>
</protein>
<proteinExistence type="predicted"/>
<dbReference type="EMBL" id="CAJEWN010000009">
    <property type="protein sequence ID" value="CAD2130649.1"/>
    <property type="molecule type" value="Genomic_DNA"/>
</dbReference>